<feature type="domain" description="Pre-SET" evidence="8">
    <location>
        <begin position="135"/>
        <end position="197"/>
    </location>
</feature>
<keyword evidence="2" id="KW-0158">Chromosome</keyword>
<proteinExistence type="predicted"/>
<evidence type="ECO:0000256" key="3">
    <source>
        <dbReference type="ARBA" id="ARBA00022603"/>
    </source>
</evidence>
<keyword evidence="3" id="KW-0489">Methyltransferase</keyword>
<organism evidence="10">
    <name type="scientific">Fagus sylvatica</name>
    <name type="common">Beechnut</name>
    <dbReference type="NCBI Taxonomy" id="28930"/>
    <lineage>
        <taxon>Eukaryota</taxon>
        <taxon>Viridiplantae</taxon>
        <taxon>Streptophyta</taxon>
        <taxon>Embryophyta</taxon>
        <taxon>Tracheophyta</taxon>
        <taxon>Spermatophyta</taxon>
        <taxon>Magnoliopsida</taxon>
        <taxon>eudicotyledons</taxon>
        <taxon>Gunneridae</taxon>
        <taxon>Pentapetalae</taxon>
        <taxon>rosids</taxon>
        <taxon>fabids</taxon>
        <taxon>Fagales</taxon>
        <taxon>Fagaceae</taxon>
        <taxon>Fagus</taxon>
    </lineage>
</organism>
<sequence length="391" mass="42413">MFVALLGLAGGGLRASTVFVMELAGLTGIVEVVGNGVVVVVGGEMEVAAVVEVVVGGVAMVGLVVVDVVDFARQRVSKGHSELNGLVCKDISGGQENIHIPATNVCDVPPVAPSGFVYIKSNQVAENVIIPSNAPGCNCKGKCTNAEKCSCARLNGNDFPYVHRDGGRLVEPRDVVFECGPTCGCGPSCLNRTSQQGLKYQLEVYRTKDKGWAVRSRDYIPSGAPVCEYIGTVRKSDELDNVSGNDYIFDIDCWQTMNEIGGRERRLRDVSIPSSNNAKERDDHISETGPEFCIDAGSYGNFARFINHSCEPNLFVQCVLSSHHDVRLARVVLFAADNILPNQMIPALIRMDMEELTYDYGYELDSVIGPEGKIKELPCYCGTADCRKRLY</sequence>
<name>A0A2N9ITX7_FAGSY</name>
<dbReference type="SMART" id="SM00468">
    <property type="entry name" value="PreSET"/>
    <property type="match status" value="1"/>
</dbReference>
<dbReference type="SUPFAM" id="SSF82199">
    <property type="entry name" value="SET domain"/>
    <property type="match status" value="1"/>
</dbReference>
<dbReference type="PANTHER" id="PTHR45660">
    <property type="entry name" value="HISTONE-LYSINE N-METHYLTRANSFERASE SETMAR"/>
    <property type="match status" value="1"/>
</dbReference>
<dbReference type="AlphaFoldDB" id="A0A2N9ITX7"/>
<dbReference type="GO" id="GO:0008270">
    <property type="term" value="F:zinc ion binding"/>
    <property type="evidence" value="ECO:0007669"/>
    <property type="project" value="InterPro"/>
</dbReference>
<dbReference type="PROSITE" id="PS50868">
    <property type="entry name" value="POST_SET"/>
    <property type="match status" value="1"/>
</dbReference>
<dbReference type="InterPro" id="IPR046341">
    <property type="entry name" value="SET_dom_sf"/>
</dbReference>
<evidence type="ECO:0000256" key="5">
    <source>
        <dbReference type="ARBA" id="ARBA00022691"/>
    </source>
</evidence>
<dbReference type="Gene3D" id="2.170.270.10">
    <property type="entry name" value="SET domain"/>
    <property type="match status" value="1"/>
</dbReference>
<reference evidence="10" key="1">
    <citation type="submission" date="2018-02" db="EMBL/GenBank/DDBJ databases">
        <authorList>
            <person name="Cohen D.B."/>
            <person name="Kent A.D."/>
        </authorList>
    </citation>
    <scope>NUCLEOTIDE SEQUENCE</scope>
</reference>
<dbReference type="InterPro" id="IPR003616">
    <property type="entry name" value="Post-SET_dom"/>
</dbReference>
<dbReference type="GO" id="GO:0003690">
    <property type="term" value="F:double-stranded DNA binding"/>
    <property type="evidence" value="ECO:0007669"/>
    <property type="project" value="TreeGrafter"/>
</dbReference>
<evidence type="ECO:0000256" key="2">
    <source>
        <dbReference type="ARBA" id="ARBA00022454"/>
    </source>
</evidence>
<feature type="domain" description="SET" evidence="7">
    <location>
        <begin position="200"/>
        <end position="361"/>
    </location>
</feature>
<dbReference type="GO" id="GO:0005634">
    <property type="term" value="C:nucleus"/>
    <property type="evidence" value="ECO:0007669"/>
    <property type="project" value="InterPro"/>
</dbReference>
<dbReference type="EMBL" id="OIVN01006199">
    <property type="protein sequence ID" value="SPD27599.1"/>
    <property type="molecule type" value="Genomic_DNA"/>
</dbReference>
<evidence type="ECO:0000259" key="7">
    <source>
        <dbReference type="PROSITE" id="PS50280"/>
    </source>
</evidence>
<dbReference type="GO" id="GO:0005694">
    <property type="term" value="C:chromosome"/>
    <property type="evidence" value="ECO:0007669"/>
    <property type="project" value="UniProtKB-SubCell"/>
</dbReference>
<dbReference type="PROSITE" id="PS50867">
    <property type="entry name" value="PRE_SET"/>
    <property type="match status" value="1"/>
</dbReference>
<keyword evidence="5" id="KW-0949">S-adenosyl-L-methionine</keyword>
<dbReference type="SMART" id="SM00317">
    <property type="entry name" value="SET"/>
    <property type="match status" value="1"/>
</dbReference>
<dbReference type="Pfam" id="PF00856">
    <property type="entry name" value="SET"/>
    <property type="match status" value="1"/>
</dbReference>
<protein>
    <recommendedName>
        <fullName evidence="11">Histone-lysine N-methyltransferase</fullName>
    </recommendedName>
</protein>
<dbReference type="Pfam" id="PF05033">
    <property type="entry name" value="Pre-SET"/>
    <property type="match status" value="1"/>
</dbReference>
<evidence type="ECO:0008006" key="11">
    <source>
        <dbReference type="Google" id="ProtNLM"/>
    </source>
</evidence>
<evidence type="ECO:0000256" key="1">
    <source>
        <dbReference type="ARBA" id="ARBA00004286"/>
    </source>
</evidence>
<feature type="transmembrane region" description="Helical" evidence="6">
    <location>
        <begin position="47"/>
        <end position="69"/>
    </location>
</feature>
<feature type="domain" description="Post-SET" evidence="9">
    <location>
        <begin position="375"/>
        <end position="391"/>
    </location>
</feature>
<evidence type="ECO:0000259" key="8">
    <source>
        <dbReference type="PROSITE" id="PS50867"/>
    </source>
</evidence>
<accession>A0A2N9ITX7</accession>
<dbReference type="InterPro" id="IPR007728">
    <property type="entry name" value="Pre-SET_dom"/>
</dbReference>
<comment type="subcellular location">
    <subcellularLocation>
        <location evidence="1">Chromosome</location>
    </subcellularLocation>
</comment>
<dbReference type="GO" id="GO:0032259">
    <property type="term" value="P:methylation"/>
    <property type="evidence" value="ECO:0007669"/>
    <property type="project" value="UniProtKB-KW"/>
</dbReference>
<evidence type="ECO:0000256" key="4">
    <source>
        <dbReference type="ARBA" id="ARBA00022679"/>
    </source>
</evidence>
<dbReference type="InterPro" id="IPR051357">
    <property type="entry name" value="H3K9_HMTase_SUVAR3-9"/>
</dbReference>
<keyword evidence="4" id="KW-0808">Transferase</keyword>
<dbReference type="InterPro" id="IPR001214">
    <property type="entry name" value="SET_dom"/>
</dbReference>
<keyword evidence="6" id="KW-1133">Transmembrane helix</keyword>
<evidence type="ECO:0000259" key="9">
    <source>
        <dbReference type="PROSITE" id="PS50868"/>
    </source>
</evidence>
<keyword evidence="6" id="KW-0472">Membrane</keyword>
<keyword evidence="6" id="KW-0812">Transmembrane</keyword>
<dbReference type="GO" id="GO:0042054">
    <property type="term" value="F:histone methyltransferase activity"/>
    <property type="evidence" value="ECO:0007669"/>
    <property type="project" value="InterPro"/>
</dbReference>
<dbReference type="PROSITE" id="PS50280">
    <property type="entry name" value="SET"/>
    <property type="match status" value="1"/>
</dbReference>
<dbReference type="PANTHER" id="PTHR45660:SF94">
    <property type="entry name" value="HISTONE-LYSINE N-METHYLTRANSFERASE, H3 LYSINE-9 SPECIFIC SUVH4"/>
    <property type="match status" value="1"/>
</dbReference>
<gene>
    <name evidence="10" type="ORF">FSB_LOCUS55481</name>
</gene>
<evidence type="ECO:0000313" key="10">
    <source>
        <dbReference type="EMBL" id="SPD27599.1"/>
    </source>
</evidence>
<dbReference type="SMART" id="SM00508">
    <property type="entry name" value="PostSET"/>
    <property type="match status" value="1"/>
</dbReference>
<evidence type="ECO:0000256" key="6">
    <source>
        <dbReference type="SAM" id="Phobius"/>
    </source>
</evidence>